<dbReference type="InterPro" id="IPR000184">
    <property type="entry name" value="Bac_surfAg_D15"/>
</dbReference>
<feature type="chain" id="PRO_5031531879" evidence="3">
    <location>
        <begin position="24"/>
        <end position="377"/>
    </location>
</feature>
<protein>
    <submittedName>
        <fullName evidence="5">BamA/TamA family outer membrane protein</fullName>
    </submittedName>
</protein>
<keyword evidence="6" id="KW-1185">Reference proteome</keyword>
<keyword evidence="2" id="KW-0472">Membrane</keyword>
<evidence type="ECO:0000259" key="4">
    <source>
        <dbReference type="Pfam" id="PF01103"/>
    </source>
</evidence>
<dbReference type="AlphaFoldDB" id="A0A7X9XCI8"/>
<name>A0A7X9XCI8_9BACT</name>
<reference evidence="5 6" key="1">
    <citation type="submission" date="2020-04" db="EMBL/GenBank/DDBJ databases">
        <title>Flammeovirga sp. SR4, a novel species isolated from seawater.</title>
        <authorList>
            <person name="Wang X."/>
        </authorList>
    </citation>
    <scope>NUCLEOTIDE SEQUENCE [LARGE SCALE GENOMIC DNA]</scope>
    <source>
        <strain evidence="5 6">ATCC 23126</strain>
    </source>
</reference>
<evidence type="ECO:0000313" key="5">
    <source>
        <dbReference type="EMBL" id="NME71876.1"/>
    </source>
</evidence>
<keyword evidence="3" id="KW-0732">Signal</keyword>
<dbReference type="Pfam" id="PF01103">
    <property type="entry name" value="Omp85"/>
    <property type="match status" value="1"/>
</dbReference>
<gene>
    <name evidence="5" type="ORF">HHU12_28175</name>
</gene>
<sequence>MMCYNHYISTIAICLLAIVNVFAQENGSLSNELDTLYKEKIIGYPFIGYTQETKLKFGVTGIYQFKVPEATFQTRSSNLTLYGYYTLEDQIRVRITNNIFTNKENWLLEGAWEYAIFPEMYYGIGGDTPKSNEQVINYTKLDFRQQLLKKVSNHMFLGLQYRYVDYWNIDISERSDGMETDTSEIPGFYGGKVSGIGLVYKWDSRDYVIAPTSGHYIEARFETNQSWMGSEYSFNRFYLDARKYMDLTKEKEGKTVLALQCALQTTNGDVPFREMSLMGGMYMMRGIYEGRYRDNNMLTFQAEVRQHLFWRIGMTGFVSTSNVYNNQDGFDFNLIKVAGGGGFRLAFNKDDKASLRADYGFGPDGNSGLYLTYGEAF</sequence>
<comment type="caution">
    <text evidence="5">The sequence shown here is derived from an EMBL/GenBank/DDBJ whole genome shotgun (WGS) entry which is preliminary data.</text>
</comment>
<dbReference type="Gene3D" id="2.40.160.50">
    <property type="entry name" value="membrane protein fhac: a member of the omp85/tpsb transporter family"/>
    <property type="match status" value="1"/>
</dbReference>
<dbReference type="EMBL" id="JABANE010000119">
    <property type="protein sequence ID" value="NME71876.1"/>
    <property type="molecule type" value="Genomic_DNA"/>
</dbReference>
<feature type="domain" description="Bacterial surface antigen (D15)" evidence="4">
    <location>
        <begin position="194"/>
        <end position="377"/>
    </location>
</feature>
<comment type="subcellular location">
    <subcellularLocation>
        <location evidence="1">Membrane</location>
    </subcellularLocation>
</comment>
<evidence type="ECO:0000256" key="1">
    <source>
        <dbReference type="ARBA" id="ARBA00004370"/>
    </source>
</evidence>
<proteinExistence type="predicted"/>
<evidence type="ECO:0000256" key="3">
    <source>
        <dbReference type="SAM" id="SignalP"/>
    </source>
</evidence>
<evidence type="ECO:0000313" key="6">
    <source>
        <dbReference type="Proteomes" id="UP000576082"/>
    </source>
</evidence>
<evidence type="ECO:0000256" key="2">
    <source>
        <dbReference type="ARBA" id="ARBA00023136"/>
    </source>
</evidence>
<organism evidence="5 6">
    <name type="scientific">Flammeovirga aprica JL-4</name>
    <dbReference type="NCBI Taxonomy" id="694437"/>
    <lineage>
        <taxon>Bacteria</taxon>
        <taxon>Pseudomonadati</taxon>
        <taxon>Bacteroidota</taxon>
        <taxon>Cytophagia</taxon>
        <taxon>Cytophagales</taxon>
        <taxon>Flammeovirgaceae</taxon>
        <taxon>Flammeovirga</taxon>
    </lineage>
</organism>
<accession>A0A7X9XCI8</accession>
<dbReference type="GO" id="GO:0019867">
    <property type="term" value="C:outer membrane"/>
    <property type="evidence" value="ECO:0007669"/>
    <property type="project" value="InterPro"/>
</dbReference>
<feature type="signal peptide" evidence="3">
    <location>
        <begin position="1"/>
        <end position="23"/>
    </location>
</feature>
<dbReference type="Proteomes" id="UP000576082">
    <property type="component" value="Unassembled WGS sequence"/>
</dbReference>
<dbReference type="RefSeq" id="WP_169660078.1">
    <property type="nucleotide sequence ID" value="NZ_JABANE010000119.1"/>
</dbReference>